<accession>A0A323UWS2</accession>
<dbReference type="EMBL" id="QKQS01000013">
    <property type="protein sequence ID" value="PZA12158.1"/>
    <property type="molecule type" value="Genomic_DNA"/>
</dbReference>
<keyword evidence="1" id="KW-0175">Coiled coil</keyword>
<dbReference type="OrthoDB" id="8141113at2"/>
<dbReference type="AlphaFoldDB" id="A0A323UWS2"/>
<organism evidence="2 3">
    <name type="scientific">Rhodopseudomonas palustris</name>
    <dbReference type="NCBI Taxonomy" id="1076"/>
    <lineage>
        <taxon>Bacteria</taxon>
        <taxon>Pseudomonadati</taxon>
        <taxon>Pseudomonadota</taxon>
        <taxon>Alphaproteobacteria</taxon>
        <taxon>Hyphomicrobiales</taxon>
        <taxon>Nitrobacteraceae</taxon>
        <taxon>Rhodopseudomonas</taxon>
    </lineage>
</organism>
<name>A0A323UWS2_RHOPL</name>
<sequence>MDASVSHSEQISWIKAKRDAIDMLASSLHGWAAHLEGAQRTEAHRAIAELLSIRTVFAERLDALASRHAIPPEVGDVTVAWLSKEWGKAHDEIRWFLLARLGSLSDDQLAVGTIDRKAEIKDVLEKLKQDSSAAIEQAKRDLDETLGRIAAEQVRLGTFSTSSDKALKSIKATFERTREQHDRTWQSIAEICDRGT</sequence>
<protein>
    <submittedName>
        <fullName evidence="2">Uncharacterized protein</fullName>
    </submittedName>
</protein>
<feature type="coiled-coil region" evidence="1">
    <location>
        <begin position="117"/>
        <end position="155"/>
    </location>
</feature>
<dbReference type="RefSeq" id="WP_110785677.1">
    <property type="nucleotide sequence ID" value="NZ_QKQS01000013.1"/>
</dbReference>
<evidence type="ECO:0000256" key="1">
    <source>
        <dbReference type="SAM" id="Coils"/>
    </source>
</evidence>
<reference evidence="2 3" key="1">
    <citation type="submission" date="2018-06" db="EMBL/GenBank/DDBJ databases">
        <title>Draft Whole-Genome Sequence of the purple photosynthetic bacterium Rhodospeudomonas palustris XCP.</title>
        <authorList>
            <person name="Rayyan A."/>
            <person name="Meyer T.E."/>
            <person name="Kyndt J.A."/>
        </authorList>
    </citation>
    <scope>NUCLEOTIDE SEQUENCE [LARGE SCALE GENOMIC DNA]</scope>
    <source>
        <strain evidence="2 3">XCP</strain>
    </source>
</reference>
<proteinExistence type="predicted"/>
<evidence type="ECO:0000313" key="2">
    <source>
        <dbReference type="EMBL" id="PZA12158.1"/>
    </source>
</evidence>
<dbReference type="Proteomes" id="UP000248134">
    <property type="component" value="Unassembled WGS sequence"/>
</dbReference>
<gene>
    <name evidence="2" type="ORF">DNX69_09080</name>
</gene>
<comment type="caution">
    <text evidence="2">The sequence shown here is derived from an EMBL/GenBank/DDBJ whole genome shotgun (WGS) entry which is preliminary data.</text>
</comment>
<evidence type="ECO:0000313" key="3">
    <source>
        <dbReference type="Proteomes" id="UP000248134"/>
    </source>
</evidence>